<keyword evidence="3" id="KW-1185">Reference proteome</keyword>
<dbReference type="EMBL" id="QORO01000003">
    <property type="protein sequence ID" value="RCK58635.1"/>
    <property type="molecule type" value="Genomic_DNA"/>
</dbReference>
<dbReference type="Gene3D" id="3.10.450.50">
    <property type="match status" value="1"/>
</dbReference>
<proteinExistence type="predicted"/>
<dbReference type="Pfam" id="PF17775">
    <property type="entry name" value="YchJ_M-like"/>
    <property type="match status" value="1"/>
</dbReference>
<gene>
    <name evidence="2" type="ORF">DTO57_10805</name>
</gene>
<dbReference type="InterPro" id="IPR048469">
    <property type="entry name" value="YchJ-like_M"/>
</dbReference>
<dbReference type="PANTHER" id="PTHR33747">
    <property type="entry name" value="UPF0225 PROTEIN SCO1677"/>
    <property type="match status" value="1"/>
</dbReference>
<dbReference type="AlphaFoldDB" id="A0A367XYB4"/>
<dbReference type="SUPFAM" id="SSF54427">
    <property type="entry name" value="NTF2-like"/>
    <property type="match status" value="1"/>
</dbReference>
<dbReference type="Proteomes" id="UP000253508">
    <property type="component" value="Unassembled WGS sequence"/>
</dbReference>
<evidence type="ECO:0000313" key="2">
    <source>
        <dbReference type="EMBL" id="RCK58635.1"/>
    </source>
</evidence>
<dbReference type="InterPro" id="IPR032710">
    <property type="entry name" value="NTF2-like_dom_sf"/>
</dbReference>
<evidence type="ECO:0000259" key="1">
    <source>
        <dbReference type="Pfam" id="PF17775"/>
    </source>
</evidence>
<feature type="domain" description="YchJ-like middle NTF2-like" evidence="1">
    <location>
        <begin position="27"/>
        <end position="114"/>
    </location>
</feature>
<reference evidence="2 3" key="1">
    <citation type="submission" date="2018-07" db="EMBL/GenBank/DDBJ databases">
        <title>Microbacterium endoborsara sp. nov., a novel actinobacterium isolated from Borszczowia aralocaspica.</title>
        <authorList>
            <person name="An D."/>
        </authorList>
    </citation>
    <scope>NUCLEOTIDE SEQUENCE [LARGE SCALE GENOMIC DNA]</scope>
    <source>
        <strain evidence="2 3">C1.15228</strain>
    </source>
</reference>
<protein>
    <recommendedName>
        <fullName evidence="1">YchJ-like middle NTF2-like domain-containing protein</fullName>
    </recommendedName>
</protein>
<accession>A0A367XYB4</accession>
<evidence type="ECO:0000313" key="3">
    <source>
        <dbReference type="Proteomes" id="UP000253508"/>
    </source>
</evidence>
<organism evidence="2 3">
    <name type="scientific">Microbacterium sorbitolivorans</name>
    <dbReference type="NCBI Taxonomy" id="1867410"/>
    <lineage>
        <taxon>Bacteria</taxon>
        <taxon>Bacillati</taxon>
        <taxon>Actinomycetota</taxon>
        <taxon>Actinomycetes</taxon>
        <taxon>Micrococcales</taxon>
        <taxon>Microbacteriaceae</taxon>
        <taxon>Microbacterium</taxon>
    </lineage>
</organism>
<sequence length="117" mass="12876">MTACPCGSADYDACCGALHRGARDAATPDELMRSRYSAFAKGDEFYLARTWHPRTRPADLSMDPSLRWTGLTILASTDDTVDFVAHYVDADGAGSLREHSRFARRAGRWVYVDGDVG</sequence>
<dbReference type="PANTHER" id="PTHR33747:SF1">
    <property type="entry name" value="ADENYLATE CYCLASE-ASSOCIATED CAP C-TERMINAL DOMAIN-CONTAINING PROTEIN"/>
    <property type="match status" value="1"/>
</dbReference>
<dbReference type="OrthoDB" id="21421at2"/>
<name>A0A367XYB4_9MICO</name>
<comment type="caution">
    <text evidence="2">The sequence shown here is derived from an EMBL/GenBank/DDBJ whole genome shotgun (WGS) entry which is preliminary data.</text>
</comment>
<dbReference type="RefSeq" id="WP_114118238.1">
    <property type="nucleotide sequence ID" value="NZ_BMHU01000002.1"/>
</dbReference>